<feature type="transmembrane region" description="Helical" evidence="8">
    <location>
        <begin position="12"/>
        <end position="30"/>
    </location>
</feature>
<evidence type="ECO:0000256" key="1">
    <source>
        <dbReference type="ARBA" id="ARBA00004651"/>
    </source>
</evidence>
<sequence>MEPLKQKMNVTISTGSIIKIIAIFLILGFLYLIKDIIAIIFISIVIASALDPWIDSLQKRKIPRAVGILVIYLVTIGVIALMIALIVPPIVEQIKQITSSFPEYYDKLVQLYSNFQSFSNQYGVEGSVQNSLNTLNNYLTQLGSGIFTASSRFLGGIVTLFAVMVIVFYMTVGEAGIKEFFRSVAPSKYQPYLIQKANQIQIKLGQWLRGQLVLSLIIFVLTFVGLTILGVKYALVLALIAGITEIIPYIGPIIGAIPAIFLTFADSPIKTLLVIILYIVIQQLENHILVPKVMQKSVGLNPIVVIIVMLIGAKIAGIAGVILAVPTATIIKIFLSDFFEERREKEEKLEA</sequence>
<feature type="transmembrane region" description="Helical" evidence="8">
    <location>
        <begin position="153"/>
        <end position="172"/>
    </location>
</feature>
<feature type="transmembrane region" description="Helical" evidence="8">
    <location>
        <begin position="212"/>
        <end position="240"/>
    </location>
</feature>
<dbReference type="PANTHER" id="PTHR21716">
    <property type="entry name" value="TRANSMEMBRANE PROTEIN"/>
    <property type="match status" value="1"/>
</dbReference>
<proteinExistence type="inferred from homology"/>
<dbReference type="AlphaFoldDB" id="A0A2H0YWH3"/>
<feature type="transmembrane region" description="Helical" evidence="8">
    <location>
        <begin position="36"/>
        <end position="54"/>
    </location>
</feature>
<evidence type="ECO:0000256" key="7">
    <source>
        <dbReference type="ARBA" id="ARBA00023136"/>
    </source>
</evidence>
<keyword evidence="5 8" id="KW-0812">Transmembrane</keyword>
<dbReference type="EMBL" id="PEXU01000015">
    <property type="protein sequence ID" value="PIS42848.1"/>
    <property type="molecule type" value="Genomic_DNA"/>
</dbReference>
<evidence type="ECO:0000256" key="2">
    <source>
        <dbReference type="ARBA" id="ARBA00009773"/>
    </source>
</evidence>
<name>A0A2H0YWH3_9BACT</name>
<dbReference type="PANTHER" id="PTHR21716:SF53">
    <property type="entry name" value="PERMEASE PERM-RELATED"/>
    <property type="match status" value="1"/>
</dbReference>
<keyword evidence="6 8" id="KW-1133">Transmembrane helix</keyword>
<keyword evidence="3" id="KW-0813">Transport</keyword>
<evidence type="ECO:0000256" key="5">
    <source>
        <dbReference type="ARBA" id="ARBA00022692"/>
    </source>
</evidence>
<evidence type="ECO:0000313" key="9">
    <source>
        <dbReference type="EMBL" id="PIS42848.1"/>
    </source>
</evidence>
<reference evidence="9 10" key="1">
    <citation type="submission" date="2017-09" db="EMBL/GenBank/DDBJ databases">
        <title>Depth-based differentiation of microbial function through sediment-hosted aquifers and enrichment of novel symbionts in the deep terrestrial subsurface.</title>
        <authorList>
            <person name="Probst A.J."/>
            <person name="Ladd B."/>
            <person name="Jarett J.K."/>
            <person name="Geller-Mcgrath D.E."/>
            <person name="Sieber C.M."/>
            <person name="Emerson J.B."/>
            <person name="Anantharaman K."/>
            <person name="Thomas B.C."/>
            <person name="Malmstrom R."/>
            <person name="Stieglmeier M."/>
            <person name="Klingl A."/>
            <person name="Woyke T."/>
            <person name="Ryan C.M."/>
            <person name="Banfield J.F."/>
        </authorList>
    </citation>
    <scope>NUCLEOTIDE SEQUENCE [LARGE SCALE GENOMIC DNA]</scope>
    <source>
        <strain evidence="9">CG08_land_8_20_14_0_20_40_16</strain>
    </source>
</reference>
<dbReference type="GO" id="GO:0005886">
    <property type="term" value="C:plasma membrane"/>
    <property type="evidence" value="ECO:0007669"/>
    <property type="project" value="UniProtKB-SubCell"/>
</dbReference>
<dbReference type="Pfam" id="PF01594">
    <property type="entry name" value="AI-2E_transport"/>
    <property type="match status" value="1"/>
</dbReference>
<feature type="transmembrane region" description="Helical" evidence="8">
    <location>
        <begin position="66"/>
        <end position="91"/>
    </location>
</feature>
<dbReference type="InterPro" id="IPR002549">
    <property type="entry name" value="AI-2E-like"/>
</dbReference>
<keyword evidence="7 8" id="KW-0472">Membrane</keyword>
<comment type="caution">
    <text evidence="9">The sequence shown here is derived from an EMBL/GenBank/DDBJ whole genome shotgun (WGS) entry which is preliminary data.</text>
</comment>
<accession>A0A2H0YWH3</accession>
<comment type="subcellular location">
    <subcellularLocation>
        <location evidence="1">Cell membrane</location>
        <topology evidence="1">Multi-pass membrane protein</topology>
    </subcellularLocation>
</comment>
<evidence type="ECO:0000256" key="3">
    <source>
        <dbReference type="ARBA" id="ARBA00022448"/>
    </source>
</evidence>
<feature type="transmembrane region" description="Helical" evidence="8">
    <location>
        <begin position="302"/>
        <end position="335"/>
    </location>
</feature>
<evidence type="ECO:0000313" key="10">
    <source>
        <dbReference type="Proteomes" id="UP000231542"/>
    </source>
</evidence>
<organism evidence="9 10">
    <name type="scientific">Candidatus Kerfeldbacteria bacterium CG08_land_8_20_14_0_20_40_16</name>
    <dbReference type="NCBI Taxonomy" id="2014244"/>
    <lineage>
        <taxon>Bacteria</taxon>
        <taxon>Candidatus Kerfeldiibacteriota</taxon>
    </lineage>
</organism>
<dbReference type="Proteomes" id="UP000231542">
    <property type="component" value="Unassembled WGS sequence"/>
</dbReference>
<gene>
    <name evidence="9" type="ORF">COT24_01335</name>
</gene>
<evidence type="ECO:0008006" key="11">
    <source>
        <dbReference type="Google" id="ProtNLM"/>
    </source>
</evidence>
<comment type="similarity">
    <text evidence="2">Belongs to the autoinducer-2 exporter (AI-2E) (TC 2.A.86) family.</text>
</comment>
<keyword evidence="4" id="KW-1003">Cell membrane</keyword>
<evidence type="ECO:0000256" key="4">
    <source>
        <dbReference type="ARBA" id="ARBA00022475"/>
    </source>
</evidence>
<evidence type="ECO:0000256" key="8">
    <source>
        <dbReference type="SAM" id="Phobius"/>
    </source>
</evidence>
<evidence type="ECO:0000256" key="6">
    <source>
        <dbReference type="ARBA" id="ARBA00022989"/>
    </source>
</evidence>
<protein>
    <recommendedName>
        <fullName evidence="11">AI-2E family transporter</fullName>
    </recommendedName>
</protein>
<dbReference type="GO" id="GO:0055085">
    <property type="term" value="P:transmembrane transport"/>
    <property type="evidence" value="ECO:0007669"/>
    <property type="project" value="TreeGrafter"/>
</dbReference>